<protein>
    <recommendedName>
        <fullName evidence="4">ZIP Zinc transporter</fullName>
    </recommendedName>
</protein>
<comment type="caution">
    <text evidence="2">The sequence shown here is derived from an EMBL/GenBank/DDBJ whole genome shotgun (WGS) entry which is preliminary data.</text>
</comment>
<feature type="transmembrane region" description="Helical" evidence="1">
    <location>
        <begin position="172"/>
        <end position="190"/>
    </location>
</feature>
<feature type="transmembrane region" description="Helical" evidence="1">
    <location>
        <begin position="196"/>
        <end position="214"/>
    </location>
</feature>
<keyword evidence="3" id="KW-1185">Reference proteome</keyword>
<reference evidence="2 3" key="1">
    <citation type="submission" date="2023-09" db="EMBL/GenBank/DDBJ databases">
        <authorList>
            <person name="Rey-Velasco X."/>
        </authorList>
    </citation>
    <scope>NUCLEOTIDE SEQUENCE [LARGE SCALE GENOMIC DNA]</scope>
    <source>
        <strain evidence="2 3">F158</strain>
    </source>
</reference>
<organism evidence="2 3">
    <name type="scientific">Tropicimonas omnivorans</name>
    <dbReference type="NCBI Taxonomy" id="3075590"/>
    <lineage>
        <taxon>Bacteria</taxon>
        <taxon>Pseudomonadati</taxon>
        <taxon>Pseudomonadota</taxon>
        <taxon>Alphaproteobacteria</taxon>
        <taxon>Rhodobacterales</taxon>
        <taxon>Roseobacteraceae</taxon>
        <taxon>Tropicimonas</taxon>
    </lineage>
</organism>
<feature type="transmembrane region" description="Helical" evidence="1">
    <location>
        <begin position="114"/>
        <end position="133"/>
    </location>
</feature>
<feature type="transmembrane region" description="Helical" evidence="1">
    <location>
        <begin position="74"/>
        <end position="93"/>
    </location>
</feature>
<keyword evidence="1" id="KW-0472">Membrane</keyword>
<feature type="transmembrane region" description="Helical" evidence="1">
    <location>
        <begin position="33"/>
        <end position="54"/>
    </location>
</feature>
<gene>
    <name evidence="2" type="ORF">RM543_05480</name>
</gene>
<evidence type="ECO:0000313" key="2">
    <source>
        <dbReference type="EMBL" id="MDT0682126.1"/>
    </source>
</evidence>
<accession>A0ABU3DEI2</accession>
<feature type="transmembrane region" description="Helical" evidence="1">
    <location>
        <begin position="6"/>
        <end position="26"/>
    </location>
</feature>
<name>A0ABU3DEI2_9RHOB</name>
<evidence type="ECO:0000256" key="1">
    <source>
        <dbReference type="SAM" id="Phobius"/>
    </source>
</evidence>
<sequence length="243" mass="26703">MILLSLLFACLFAVVHLGIGWLTFLGRTPRSRWLSGAGGVAVAYVFLHVLPELAEHRSIFAEELGTDEGMAEGVVYSLALIGLVVFYGLERAIKTSRKREMATGQEEAHPAGTFWLHIGSFAAYNVIIGYLLLHREEEGIWSLVIYGIAMALHFVTNDFGLRQDHKARYDHVARWILAGAVLGGWALGSFADLSELSIGFLFAFLAGGVVLNVLKEELPEERESRLWPFVGAAAVYAVLLLSI</sequence>
<feature type="transmembrane region" description="Helical" evidence="1">
    <location>
        <begin position="226"/>
        <end position="242"/>
    </location>
</feature>
<keyword evidence="1" id="KW-1133">Transmembrane helix</keyword>
<evidence type="ECO:0000313" key="3">
    <source>
        <dbReference type="Proteomes" id="UP001265259"/>
    </source>
</evidence>
<dbReference type="RefSeq" id="WP_311689905.1">
    <property type="nucleotide sequence ID" value="NZ_JAVRHL010000002.1"/>
</dbReference>
<evidence type="ECO:0008006" key="4">
    <source>
        <dbReference type="Google" id="ProtNLM"/>
    </source>
</evidence>
<keyword evidence="1" id="KW-0812">Transmembrane</keyword>
<dbReference type="EMBL" id="JAVRHL010000002">
    <property type="protein sequence ID" value="MDT0682126.1"/>
    <property type="molecule type" value="Genomic_DNA"/>
</dbReference>
<feature type="transmembrane region" description="Helical" evidence="1">
    <location>
        <begin position="139"/>
        <end position="160"/>
    </location>
</feature>
<proteinExistence type="predicted"/>
<dbReference type="Proteomes" id="UP001265259">
    <property type="component" value="Unassembled WGS sequence"/>
</dbReference>